<sequence length="136" mass="15282">MLIHIVPSPVPQHQNPQNSTKITKRGTGVEEWKEIKCAHQEMYGWFFLLRPHSQITSLSKYISNIPFSFLNRGAGPRLRRGAARGGVSYFWGPYTFQSSSSGANHISQFLFLTWHGAKRKGLVIRRGGGLANKRGS</sequence>
<comment type="caution">
    <text evidence="1">The sequence shown here is derived from an EMBL/GenBank/DDBJ whole genome shotgun (WGS) entry which is preliminary data.</text>
</comment>
<protein>
    <submittedName>
        <fullName evidence="1">Uncharacterized protein</fullName>
    </submittedName>
</protein>
<organism evidence="1">
    <name type="scientific">bioreactor metagenome</name>
    <dbReference type="NCBI Taxonomy" id="1076179"/>
    <lineage>
        <taxon>unclassified sequences</taxon>
        <taxon>metagenomes</taxon>
        <taxon>ecological metagenomes</taxon>
    </lineage>
</organism>
<accession>A0A644VUA7</accession>
<reference evidence="1" key="1">
    <citation type="submission" date="2019-08" db="EMBL/GenBank/DDBJ databases">
        <authorList>
            <person name="Kucharzyk K."/>
            <person name="Murdoch R.W."/>
            <person name="Higgins S."/>
            <person name="Loffler F."/>
        </authorList>
    </citation>
    <scope>NUCLEOTIDE SEQUENCE</scope>
</reference>
<gene>
    <name evidence="1" type="ORF">SDC9_41144</name>
</gene>
<dbReference type="AlphaFoldDB" id="A0A644VUA7"/>
<name>A0A644VUA7_9ZZZZ</name>
<evidence type="ECO:0000313" key="1">
    <source>
        <dbReference type="EMBL" id="MPL94981.1"/>
    </source>
</evidence>
<proteinExistence type="predicted"/>
<dbReference type="EMBL" id="VSSQ01000449">
    <property type="protein sequence ID" value="MPL94981.1"/>
    <property type="molecule type" value="Genomic_DNA"/>
</dbReference>